<feature type="transmembrane region" description="Helical" evidence="1">
    <location>
        <begin position="99"/>
        <end position="118"/>
    </location>
</feature>
<gene>
    <name evidence="2" type="ORF">SBP02_13835</name>
</gene>
<dbReference type="EMBL" id="CP137892">
    <property type="protein sequence ID" value="WPC03858.1"/>
    <property type="molecule type" value="Genomic_DNA"/>
</dbReference>
<keyword evidence="3" id="KW-1185">Reference proteome</keyword>
<feature type="transmembrane region" description="Helical" evidence="1">
    <location>
        <begin position="185"/>
        <end position="203"/>
    </location>
</feature>
<sequence length="221" mass="24558">MEIKEALALLSSVFLIVCGVVYGLKYVRVRKNYLLGFEWLIVAFSASNLLFFLLTGFGPSYSVSFFLDAFSRAFGVPIVAVLGLMAVTHNYKPSVAKDIVIFALTFAATFVLVLADFVKGPLPYFYLLMWCCYTVFLVYFSWRLLRAGEHLHALLNTLAAAAALGIAVVYDFFPIPGDDDKMVFMIYALTVWGCQIVQQYYAYGALERAGARAPGSLVLSR</sequence>
<keyword evidence="1" id="KW-1133">Transmembrane helix</keyword>
<accession>A0ABZ0PRT3</accession>
<keyword evidence="1" id="KW-0472">Membrane</keyword>
<dbReference type="Proteomes" id="UP001305928">
    <property type="component" value="Chromosome"/>
</dbReference>
<dbReference type="RefSeq" id="WP_318642539.1">
    <property type="nucleotide sequence ID" value="NZ_CP137892.1"/>
</dbReference>
<feature type="transmembrane region" description="Helical" evidence="1">
    <location>
        <begin position="6"/>
        <end position="24"/>
    </location>
</feature>
<evidence type="ECO:0000313" key="3">
    <source>
        <dbReference type="Proteomes" id="UP001305928"/>
    </source>
</evidence>
<proteinExistence type="predicted"/>
<feature type="transmembrane region" description="Helical" evidence="1">
    <location>
        <begin position="36"/>
        <end position="57"/>
    </location>
</feature>
<keyword evidence="1" id="KW-0812">Transmembrane</keyword>
<protein>
    <submittedName>
        <fullName evidence="2">Uncharacterized protein</fullName>
    </submittedName>
</protein>
<feature type="transmembrane region" description="Helical" evidence="1">
    <location>
        <begin position="69"/>
        <end position="87"/>
    </location>
</feature>
<evidence type="ECO:0000313" key="2">
    <source>
        <dbReference type="EMBL" id="WPC03858.1"/>
    </source>
</evidence>
<reference evidence="2 3" key="1">
    <citation type="submission" date="2023-11" db="EMBL/GenBank/DDBJ databases">
        <title>Complete genome of Pseudomonas benzenivorans BA3361.</title>
        <authorList>
            <person name="Shin S.Y."/>
            <person name="Song J."/>
            <person name="Kang H."/>
        </authorList>
    </citation>
    <scope>NUCLEOTIDE SEQUENCE [LARGE SCALE GENOMIC DNA]</scope>
    <source>
        <strain evidence="2 3">HNIBRBA3361</strain>
    </source>
</reference>
<feature type="transmembrane region" description="Helical" evidence="1">
    <location>
        <begin position="154"/>
        <end position="173"/>
    </location>
</feature>
<name>A0ABZ0PRT3_9PSED</name>
<feature type="transmembrane region" description="Helical" evidence="1">
    <location>
        <begin position="124"/>
        <end position="142"/>
    </location>
</feature>
<organism evidence="2 3">
    <name type="scientific">Pseudomonas benzenivorans</name>
    <dbReference type="NCBI Taxonomy" id="556533"/>
    <lineage>
        <taxon>Bacteria</taxon>
        <taxon>Pseudomonadati</taxon>
        <taxon>Pseudomonadota</taxon>
        <taxon>Gammaproteobacteria</taxon>
        <taxon>Pseudomonadales</taxon>
        <taxon>Pseudomonadaceae</taxon>
        <taxon>Pseudomonas</taxon>
    </lineage>
</organism>
<evidence type="ECO:0000256" key="1">
    <source>
        <dbReference type="SAM" id="Phobius"/>
    </source>
</evidence>